<feature type="region of interest" description="Disordered" evidence="3">
    <location>
        <begin position="458"/>
        <end position="478"/>
    </location>
</feature>
<dbReference type="CDD" id="cd00167">
    <property type="entry name" value="SANT"/>
    <property type="match status" value="1"/>
</dbReference>
<dbReference type="EMBL" id="LSYV01000035">
    <property type="protein sequence ID" value="KXZ47602.1"/>
    <property type="molecule type" value="Genomic_DNA"/>
</dbReference>
<feature type="domain" description="SANT" evidence="6">
    <location>
        <begin position="31"/>
        <end position="83"/>
    </location>
</feature>
<dbReference type="InterPro" id="IPR007526">
    <property type="entry name" value="SWIRM"/>
</dbReference>
<dbReference type="FunFam" id="1.10.10.60:FF:000110">
    <property type="entry name" value="Transcriptional adapter"/>
    <property type="match status" value="1"/>
</dbReference>
<dbReference type="PROSITE" id="PS50934">
    <property type="entry name" value="SWIRM"/>
    <property type="match status" value="1"/>
</dbReference>
<dbReference type="Gene3D" id="1.10.10.60">
    <property type="entry name" value="Homeodomain-like"/>
    <property type="match status" value="1"/>
</dbReference>
<feature type="compositionally biased region" description="Low complexity" evidence="3">
    <location>
        <begin position="205"/>
        <end position="224"/>
    </location>
</feature>
<evidence type="ECO:0000256" key="2">
    <source>
        <dbReference type="PIRNR" id="PIRNR025024"/>
    </source>
</evidence>
<feature type="region of interest" description="Disordered" evidence="3">
    <location>
        <begin position="113"/>
        <end position="262"/>
    </location>
</feature>
<evidence type="ECO:0000259" key="5">
    <source>
        <dbReference type="PROSITE" id="PS50934"/>
    </source>
</evidence>
<dbReference type="InterPro" id="IPR001005">
    <property type="entry name" value="SANT/Myb"/>
</dbReference>
<dbReference type="GO" id="GO:0006338">
    <property type="term" value="P:chromatin remodeling"/>
    <property type="evidence" value="ECO:0007669"/>
    <property type="project" value="TreeGrafter"/>
</dbReference>
<dbReference type="GO" id="GO:0006357">
    <property type="term" value="P:regulation of transcription by RNA polymerase II"/>
    <property type="evidence" value="ECO:0007669"/>
    <property type="project" value="InterPro"/>
</dbReference>
<feature type="compositionally biased region" description="Acidic residues" evidence="3">
    <location>
        <begin position="615"/>
        <end position="635"/>
    </location>
</feature>
<dbReference type="InterPro" id="IPR017884">
    <property type="entry name" value="SANT_dom"/>
</dbReference>
<gene>
    <name evidence="8" type="ORF">GPECTOR_34g761</name>
</gene>
<evidence type="ECO:0000259" key="7">
    <source>
        <dbReference type="PROSITE" id="PS51294"/>
    </source>
</evidence>
<dbReference type="FunFam" id="1.10.10.10:FF:000087">
    <property type="entry name" value="Transcriptional adapter 2"/>
    <property type="match status" value="1"/>
</dbReference>
<dbReference type="PROSITE" id="PS51293">
    <property type="entry name" value="SANT"/>
    <property type="match status" value="1"/>
</dbReference>
<feature type="domain" description="HTH myb-type" evidence="7">
    <location>
        <begin position="36"/>
        <end position="83"/>
    </location>
</feature>
<reference evidence="9" key="1">
    <citation type="journal article" date="2016" name="Nat. Commun.">
        <title>The Gonium pectorale genome demonstrates co-option of cell cycle regulation during the evolution of multicellularity.</title>
        <authorList>
            <person name="Hanschen E.R."/>
            <person name="Marriage T.N."/>
            <person name="Ferris P.J."/>
            <person name="Hamaji T."/>
            <person name="Toyoda A."/>
            <person name="Fujiyama A."/>
            <person name="Neme R."/>
            <person name="Noguchi H."/>
            <person name="Minakuchi Y."/>
            <person name="Suzuki M."/>
            <person name="Kawai-Toyooka H."/>
            <person name="Smith D.R."/>
            <person name="Sparks H."/>
            <person name="Anderson J."/>
            <person name="Bakaric R."/>
            <person name="Luria V."/>
            <person name="Karger A."/>
            <person name="Kirschner M.W."/>
            <person name="Durand P.M."/>
            <person name="Michod R.E."/>
            <person name="Nozaki H."/>
            <person name="Olson B.J."/>
        </authorList>
    </citation>
    <scope>NUCLEOTIDE SEQUENCE [LARGE SCALE GENOMIC DNA]</scope>
    <source>
        <strain evidence="9">NIES-2863</strain>
    </source>
</reference>
<protein>
    <recommendedName>
        <fullName evidence="2">Transcriptional adapter</fullName>
    </recommendedName>
</protein>
<dbReference type="PROSITE" id="PS50090">
    <property type="entry name" value="MYB_LIKE"/>
    <property type="match status" value="1"/>
</dbReference>
<dbReference type="Proteomes" id="UP000075714">
    <property type="component" value="Unassembled WGS sequence"/>
</dbReference>
<keyword evidence="2" id="KW-0804">Transcription</keyword>
<dbReference type="STRING" id="33097.A0A150GCM7"/>
<organism evidence="8 9">
    <name type="scientific">Gonium pectorale</name>
    <name type="common">Green alga</name>
    <dbReference type="NCBI Taxonomy" id="33097"/>
    <lineage>
        <taxon>Eukaryota</taxon>
        <taxon>Viridiplantae</taxon>
        <taxon>Chlorophyta</taxon>
        <taxon>core chlorophytes</taxon>
        <taxon>Chlorophyceae</taxon>
        <taxon>CS clade</taxon>
        <taxon>Chlamydomonadales</taxon>
        <taxon>Volvocaceae</taxon>
        <taxon>Gonium</taxon>
    </lineage>
</organism>
<dbReference type="OrthoDB" id="270417at2759"/>
<dbReference type="Pfam" id="PF00249">
    <property type="entry name" value="Myb_DNA-binding"/>
    <property type="match status" value="1"/>
</dbReference>
<dbReference type="InterPro" id="IPR036388">
    <property type="entry name" value="WH-like_DNA-bd_sf"/>
</dbReference>
<evidence type="ECO:0000313" key="8">
    <source>
        <dbReference type="EMBL" id="KXZ47602.1"/>
    </source>
</evidence>
<dbReference type="PIRSF" id="PIRSF025024">
    <property type="entry name" value="Transcriptional_adaptor_2"/>
    <property type="match status" value="1"/>
</dbReference>
<comment type="caution">
    <text evidence="8">The sequence shown here is derived from an EMBL/GenBank/DDBJ whole genome shotgun (WGS) entry which is preliminary data.</text>
</comment>
<dbReference type="Pfam" id="PF22941">
    <property type="entry name" value="TADA2A-like_3rd"/>
    <property type="match status" value="1"/>
</dbReference>
<accession>A0A150GCM7</accession>
<comment type="subcellular location">
    <subcellularLocation>
        <location evidence="2">Nucleus</location>
    </subcellularLocation>
</comment>
<name>A0A150GCM7_GONPE</name>
<keyword evidence="1 2" id="KW-0539">Nucleus</keyword>
<evidence type="ECO:0000256" key="1">
    <source>
        <dbReference type="ARBA" id="ARBA00023242"/>
    </source>
</evidence>
<dbReference type="GO" id="GO:0003682">
    <property type="term" value="F:chromatin binding"/>
    <property type="evidence" value="ECO:0007669"/>
    <property type="project" value="TreeGrafter"/>
</dbReference>
<evidence type="ECO:0000256" key="3">
    <source>
        <dbReference type="SAM" id="MobiDB-lite"/>
    </source>
</evidence>
<evidence type="ECO:0000259" key="4">
    <source>
        <dbReference type="PROSITE" id="PS50090"/>
    </source>
</evidence>
<evidence type="ECO:0000259" key="6">
    <source>
        <dbReference type="PROSITE" id="PS51293"/>
    </source>
</evidence>
<keyword evidence="9" id="KW-1185">Reference proteome</keyword>
<dbReference type="InterPro" id="IPR055141">
    <property type="entry name" value="TADA2A_B-like_dom"/>
</dbReference>
<feature type="region of interest" description="Disordered" evidence="3">
    <location>
        <begin position="610"/>
        <end position="635"/>
    </location>
</feature>
<sequence length="635" mass="67327">MALQETQGGVEIKPHRNTHDYQVVENLSFPIYHPDWGADEEVLLLEAIDQYGLGNWGGIAEHVGGKTAAQCREHYFQVYIDHDNIPFPRPTPEMDHVNIDECIRRARQGLARSQYRGNGAPAAPGLEVRGVSEPPGAPSPTADGAAEDGDRPADAATPAGDQAGAVEGSGAGPLGQNVADGEAGHGAGAASGKGLKRQRHEQQVAEEQAAAAHDGAAAPGAHVATGGRSMHHEPAQQPGGSTAGSKAPRVDSGTDKPCGSDATGFHAKRMEFDPEFDNDAECIVADMEFAETDSPQDVQLKVQMLMLYNRRLDERERRRTLVLERGLLNTAAAQALEKKRNSQEKDLVARMRVFARYQPQPMHEEFVEGLLLEARLRTRIAELREYRRNGIRTFADAEVYDTEKRRQKAAADAAIAAANAVHGQPYGGPGRGGFGAAIKGGRGAGAAGMLPQGFGPVGDDGMPPGLPPPSAAAASSSSTVASSAFDQSRPAVSVPMGRGAASTLAMWRAKRGVPLDITCLPGVELLSARERELCAANRLLPAHYLALKDIMLRDCEQNGAITRQEARTFFRLDPTRSLKIYDLLVSCGWVKGSGPAKPASGGGERLRAITAGGELEGEEGGGGDAMDMDEQGGDE</sequence>
<dbReference type="AlphaFoldDB" id="A0A150GCM7"/>
<feature type="domain" description="Myb-like" evidence="4">
    <location>
        <begin position="36"/>
        <end position="79"/>
    </location>
</feature>
<dbReference type="Gene3D" id="1.10.10.10">
    <property type="entry name" value="Winged helix-like DNA-binding domain superfamily/Winged helix DNA-binding domain"/>
    <property type="match status" value="1"/>
</dbReference>
<dbReference type="PROSITE" id="PS51294">
    <property type="entry name" value="HTH_MYB"/>
    <property type="match status" value="1"/>
</dbReference>
<dbReference type="SUPFAM" id="SSF46689">
    <property type="entry name" value="Homeodomain-like"/>
    <property type="match status" value="2"/>
</dbReference>
<dbReference type="PANTHER" id="PTHR12374:SF20">
    <property type="entry name" value="TRANSCRIPTIONAL ADAPTER 2-ALPHA"/>
    <property type="match status" value="1"/>
</dbReference>
<dbReference type="InterPro" id="IPR009057">
    <property type="entry name" value="Homeodomain-like_sf"/>
</dbReference>
<dbReference type="GO" id="GO:0003713">
    <property type="term" value="F:transcription coactivator activity"/>
    <property type="evidence" value="ECO:0007669"/>
    <property type="project" value="InterPro"/>
</dbReference>
<dbReference type="InterPro" id="IPR017930">
    <property type="entry name" value="Myb_dom"/>
</dbReference>
<keyword evidence="2" id="KW-0805">Transcription regulation</keyword>
<dbReference type="SMART" id="SM00717">
    <property type="entry name" value="SANT"/>
    <property type="match status" value="1"/>
</dbReference>
<proteinExistence type="predicted"/>
<evidence type="ECO:0000313" key="9">
    <source>
        <dbReference type="Proteomes" id="UP000075714"/>
    </source>
</evidence>
<feature type="domain" description="SWIRM" evidence="5">
    <location>
        <begin position="506"/>
        <end position="601"/>
    </location>
</feature>
<dbReference type="GO" id="GO:0005634">
    <property type="term" value="C:nucleus"/>
    <property type="evidence" value="ECO:0007669"/>
    <property type="project" value="UniProtKB-SubCell"/>
</dbReference>
<dbReference type="InterPro" id="IPR016827">
    <property type="entry name" value="Ada2/TADA2"/>
</dbReference>
<dbReference type="PANTHER" id="PTHR12374">
    <property type="entry name" value="TRANSCRIPTIONAL ADAPTOR 2 ADA2 -RELATED"/>
    <property type="match status" value="1"/>
</dbReference>